<gene>
    <name evidence="17" type="primary">thiD</name>
    <name evidence="14" type="synonym">thiE</name>
    <name evidence="17" type="ORF">ENQ87_10355</name>
</gene>
<feature type="binding site" evidence="14">
    <location>
        <position position="121"/>
    </location>
    <ligand>
        <name>4-amino-2-methyl-5-(diphosphooxymethyl)pyrimidine</name>
        <dbReference type="ChEBI" id="CHEBI:57841"/>
    </ligand>
</feature>
<feature type="binding site" evidence="14">
    <location>
        <position position="83"/>
    </location>
    <ligand>
        <name>Mg(2+)</name>
        <dbReference type="ChEBI" id="CHEBI:18420"/>
    </ligand>
</feature>
<keyword evidence="5" id="KW-0547">Nucleotide-binding</keyword>
<dbReference type="NCBIfam" id="TIGR00097">
    <property type="entry name" value="HMP-P_kinase"/>
    <property type="match status" value="1"/>
</dbReference>
<comment type="caution">
    <text evidence="17">The sequence shown here is derived from an EMBL/GenBank/DDBJ whole genome shotgun (WGS) entry which is preliminary data.</text>
</comment>
<dbReference type="Pfam" id="PF02581">
    <property type="entry name" value="TMP-TENI"/>
    <property type="match status" value="1"/>
</dbReference>
<dbReference type="CDD" id="cd01169">
    <property type="entry name" value="HMPP_kinase"/>
    <property type="match status" value="1"/>
</dbReference>
<dbReference type="UniPathway" id="UPA00060">
    <property type="reaction ID" value="UER00138"/>
</dbReference>
<comment type="catalytic activity">
    <reaction evidence="13 14">
        <text>2-[(2R,5Z)-2-carboxy-4-methylthiazol-5(2H)-ylidene]ethyl phosphate + 4-amino-2-methyl-5-(diphosphooxymethyl)pyrimidine + 2 H(+) = thiamine phosphate + CO2 + diphosphate</text>
        <dbReference type="Rhea" id="RHEA:47844"/>
        <dbReference type="ChEBI" id="CHEBI:15378"/>
        <dbReference type="ChEBI" id="CHEBI:16526"/>
        <dbReference type="ChEBI" id="CHEBI:33019"/>
        <dbReference type="ChEBI" id="CHEBI:37575"/>
        <dbReference type="ChEBI" id="CHEBI:57841"/>
        <dbReference type="ChEBI" id="CHEBI:62899"/>
        <dbReference type="EC" id="2.5.1.3"/>
    </reaction>
</comment>
<dbReference type="GO" id="GO:0005524">
    <property type="term" value="F:ATP binding"/>
    <property type="evidence" value="ECO:0007669"/>
    <property type="project" value="UniProtKB-KW"/>
</dbReference>
<name>A0A831UE32_GEOME</name>
<dbReference type="GO" id="GO:0008972">
    <property type="term" value="F:phosphomethylpyrimidine kinase activity"/>
    <property type="evidence" value="ECO:0007669"/>
    <property type="project" value="InterPro"/>
</dbReference>
<dbReference type="EC" id="2.5.1.3" evidence="14"/>
<protein>
    <recommendedName>
        <fullName evidence="14">Thiamine-phosphate synthase</fullName>
        <shortName evidence="14">TP synthase</shortName>
        <shortName evidence="14">TPS</shortName>
        <ecNumber evidence="14">2.5.1.3</ecNumber>
    </recommendedName>
    <alternativeName>
        <fullName evidence="14">Thiamine-phosphate pyrophosphorylase</fullName>
        <shortName evidence="14">TMP pyrophosphorylase</shortName>
        <shortName evidence="14">TMP-PPase</shortName>
    </alternativeName>
</protein>
<dbReference type="InterPro" id="IPR029056">
    <property type="entry name" value="Ribokinase-like"/>
</dbReference>
<dbReference type="GO" id="GO:0009228">
    <property type="term" value="P:thiamine biosynthetic process"/>
    <property type="evidence" value="ECO:0007669"/>
    <property type="project" value="UniProtKB-KW"/>
</dbReference>
<evidence type="ECO:0000256" key="11">
    <source>
        <dbReference type="ARBA" id="ARBA00047334"/>
    </source>
</evidence>
<evidence type="ECO:0000256" key="7">
    <source>
        <dbReference type="ARBA" id="ARBA00022840"/>
    </source>
</evidence>
<sequence length="497" mass="52305">MGSNGHKLRLVVNRDKQDSPIRGLYLVTDHGDRLAERVEAAIDGGVRIVQYRNKGRDRGQRFAAGEELRDLCRRRGVIFIVNDDLDLALQLKADGVHLGQDDGDPRAARRELGPGKIIGVSTHTLEEALAAQAAGADYIGFGAMFPTSSKEIGHLAGPEGLAAIRDRITVPIVAIGGITRDNGPRVVDAGADALAVISAVLSHPDPCLAATELGLLFNRRAPLPRGGVLTVAGSDSGGGAGIQADLKTVTLLGSYGSSVITALTAQNTRGVSGIHGAPPSFVAEQLDAVLSDIPVDTVKTGMLFSAEIIAAVADKLAEYRKRIVVVDPVMVAKGGAPLIDRGAINVLKDRLMPRTYLLTPNIPEAERLTGLTIVDEEGMREAARRLYRLGARNILVKGGHLMAGDAVDILFDGSAFHRFTAPRILSKNTHGTGCTYASAIATFLAQGEPLREAVGRAKEFVTAAIRLGQPLGRGHGPVNHLLAALEVGDRGPGAGDR</sequence>
<dbReference type="FunFam" id="3.20.20.70:FF:000096">
    <property type="entry name" value="Thiamine-phosphate synthase"/>
    <property type="match status" value="1"/>
</dbReference>
<keyword evidence="4 14" id="KW-0479">Metal-binding</keyword>
<dbReference type="FunFam" id="3.40.1190.20:FF:000003">
    <property type="entry name" value="Phosphomethylpyrimidine kinase ThiD"/>
    <property type="match status" value="1"/>
</dbReference>
<evidence type="ECO:0000259" key="15">
    <source>
        <dbReference type="Pfam" id="PF02581"/>
    </source>
</evidence>
<evidence type="ECO:0000256" key="8">
    <source>
        <dbReference type="ARBA" id="ARBA00022842"/>
    </source>
</evidence>
<feature type="binding site" evidence="14">
    <location>
        <position position="82"/>
    </location>
    <ligand>
        <name>4-amino-2-methyl-5-(diphosphooxymethyl)pyrimidine</name>
        <dbReference type="ChEBI" id="CHEBI:57841"/>
    </ligand>
</feature>
<dbReference type="SUPFAM" id="SSF51391">
    <property type="entry name" value="Thiamin phosphate synthase"/>
    <property type="match status" value="1"/>
</dbReference>
<evidence type="ECO:0000256" key="10">
    <source>
        <dbReference type="ARBA" id="ARBA00023268"/>
    </source>
</evidence>
<keyword evidence="6 17" id="KW-0418">Kinase</keyword>
<evidence type="ECO:0000313" key="17">
    <source>
        <dbReference type="EMBL" id="HEN42757.1"/>
    </source>
</evidence>
<evidence type="ECO:0000256" key="5">
    <source>
        <dbReference type="ARBA" id="ARBA00022741"/>
    </source>
</evidence>
<dbReference type="Gene3D" id="3.40.1190.20">
    <property type="match status" value="1"/>
</dbReference>
<evidence type="ECO:0000256" key="9">
    <source>
        <dbReference type="ARBA" id="ARBA00022977"/>
    </source>
</evidence>
<comment type="catalytic activity">
    <reaction evidence="12 14">
        <text>2-(2-carboxy-4-methylthiazol-5-yl)ethyl phosphate + 4-amino-2-methyl-5-(diphosphooxymethyl)pyrimidine + 2 H(+) = thiamine phosphate + CO2 + diphosphate</text>
        <dbReference type="Rhea" id="RHEA:47848"/>
        <dbReference type="ChEBI" id="CHEBI:15378"/>
        <dbReference type="ChEBI" id="CHEBI:16526"/>
        <dbReference type="ChEBI" id="CHEBI:33019"/>
        <dbReference type="ChEBI" id="CHEBI:37575"/>
        <dbReference type="ChEBI" id="CHEBI:57841"/>
        <dbReference type="ChEBI" id="CHEBI:62890"/>
        <dbReference type="EC" id="2.5.1.3"/>
    </reaction>
</comment>
<keyword evidence="9 14" id="KW-0784">Thiamine biosynthesis</keyword>
<dbReference type="Gene3D" id="3.20.20.70">
    <property type="entry name" value="Aldolase class I"/>
    <property type="match status" value="1"/>
</dbReference>
<comment type="function">
    <text evidence="1 14">Condenses 4-methyl-5-(beta-hydroxyethyl)thiazole monophosphate (THZ-P) and 2-methyl-4-amino-5-hydroxymethyl pyrimidine pyrophosphate (HMP-PP) to form thiamine monophosphate (TMP).</text>
</comment>
<dbReference type="PANTHER" id="PTHR20858:SF17">
    <property type="entry name" value="HYDROXYMETHYLPYRIMIDINE_PHOSPHOMETHYLPYRIMIDINE KINASE THI20-RELATED"/>
    <property type="match status" value="1"/>
</dbReference>
<dbReference type="EMBL" id="DSOV01000044">
    <property type="protein sequence ID" value="HEN42757.1"/>
    <property type="molecule type" value="Genomic_DNA"/>
</dbReference>
<proteinExistence type="inferred from homology"/>
<feature type="binding site" evidence="14">
    <location>
        <begin position="197"/>
        <end position="198"/>
    </location>
    <ligand>
        <name>2-[(2R,5Z)-2-carboxy-4-methylthiazol-5(2H)-ylidene]ethyl phosphate</name>
        <dbReference type="ChEBI" id="CHEBI:62899"/>
    </ligand>
</feature>
<dbReference type="SUPFAM" id="SSF53613">
    <property type="entry name" value="Ribokinase-like"/>
    <property type="match status" value="1"/>
</dbReference>
<dbReference type="GO" id="GO:0004789">
    <property type="term" value="F:thiamine-phosphate diphosphorylase activity"/>
    <property type="evidence" value="ECO:0007669"/>
    <property type="project" value="UniProtKB-UniRule"/>
</dbReference>
<feature type="domain" description="Pyridoxamine kinase/Phosphomethylpyrimidine kinase" evidence="16">
    <location>
        <begin position="235"/>
        <end position="479"/>
    </location>
</feature>
<feature type="binding site" evidence="14">
    <location>
        <position position="177"/>
    </location>
    <ligand>
        <name>2-[(2R,5Z)-2-carboxy-4-methylthiazol-5(2H)-ylidene]ethyl phosphate</name>
        <dbReference type="ChEBI" id="CHEBI:62899"/>
    </ligand>
</feature>
<evidence type="ECO:0000256" key="4">
    <source>
        <dbReference type="ARBA" id="ARBA00022723"/>
    </source>
</evidence>
<comment type="cofactor">
    <cofactor evidence="14">
        <name>Mg(2+)</name>
        <dbReference type="ChEBI" id="CHEBI:18420"/>
    </cofactor>
    <text evidence="14">Binds 1 Mg(2+) ion per subunit.</text>
</comment>
<dbReference type="GO" id="GO:0008902">
    <property type="term" value="F:hydroxymethylpyrimidine kinase activity"/>
    <property type="evidence" value="ECO:0007669"/>
    <property type="project" value="TreeGrafter"/>
</dbReference>
<dbReference type="AlphaFoldDB" id="A0A831UE32"/>
<dbReference type="InterPro" id="IPR022998">
    <property type="entry name" value="ThiamineP_synth_TenI"/>
</dbReference>
<reference evidence="17" key="1">
    <citation type="journal article" date="2020" name="mSystems">
        <title>Genome- and Community-Level Interaction Insights into Carbon Utilization and Element Cycling Functions of Hydrothermarchaeota in Hydrothermal Sediment.</title>
        <authorList>
            <person name="Zhou Z."/>
            <person name="Liu Y."/>
            <person name="Xu W."/>
            <person name="Pan J."/>
            <person name="Luo Z.H."/>
            <person name="Li M."/>
        </authorList>
    </citation>
    <scope>NUCLEOTIDE SEQUENCE [LARGE SCALE GENOMIC DNA]</scope>
    <source>
        <strain evidence="17">SpSt-349</strain>
    </source>
</reference>
<dbReference type="GO" id="GO:0009229">
    <property type="term" value="P:thiamine diphosphate biosynthetic process"/>
    <property type="evidence" value="ECO:0007669"/>
    <property type="project" value="UniProtKB-UniRule"/>
</dbReference>
<keyword evidence="7" id="KW-0067">ATP-binding</keyword>
<dbReference type="PANTHER" id="PTHR20858">
    <property type="entry name" value="PHOSPHOMETHYLPYRIMIDINE KINASE"/>
    <property type="match status" value="1"/>
</dbReference>
<dbReference type="GO" id="GO:0000287">
    <property type="term" value="F:magnesium ion binding"/>
    <property type="evidence" value="ECO:0007669"/>
    <property type="project" value="UniProtKB-UniRule"/>
</dbReference>
<dbReference type="NCBIfam" id="TIGR00693">
    <property type="entry name" value="thiE"/>
    <property type="match status" value="1"/>
</dbReference>
<feature type="binding site" evidence="14">
    <location>
        <position position="150"/>
    </location>
    <ligand>
        <name>4-amino-2-methyl-5-(diphosphooxymethyl)pyrimidine</name>
        <dbReference type="ChEBI" id="CHEBI:57841"/>
    </ligand>
</feature>
<accession>A0A831UE32</accession>
<dbReference type="GO" id="GO:0005829">
    <property type="term" value="C:cytosol"/>
    <property type="evidence" value="ECO:0007669"/>
    <property type="project" value="TreeGrafter"/>
</dbReference>
<comment type="pathway">
    <text evidence="2 14">Cofactor biosynthesis; thiamine diphosphate biosynthesis; thiamine phosphate from 4-amino-2-methyl-5-diphosphomethylpyrimidine and 4-methyl-5-(2-phosphoethyl)-thiazole: step 1/1.</text>
</comment>
<dbReference type="Pfam" id="PF08543">
    <property type="entry name" value="Phos_pyr_kin"/>
    <property type="match status" value="1"/>
</dbReference>
<evidence type="ECO:0000256" key="3">
    <source>
        <dbReference type="ARBA" id="ARBA00022679"/>
    </source>
</evidence>
<dbReference type="CDD" id="cd00564">
    <property type="entry name" value="TMP_TenI"/>
    <property type="match status" value="1"/>
</dbReference>
<keyword evidence="3 14" id="KW-0808">Transferase</keyword>
<evidence type="ECO:0000256" key="2">
    <source>
        <dbReference type="ARBA" id="ARBA00005165"/>
    </source>
</evidence>
<dbReference type="HAMAP" id="MF_00097">
    <property type="entry name" value="TMP_synthase"/>
    <property type="match status" value="1"/>
</dbReference>
<keyword evidence="10" id="KW-0511">Multifunctional enzyme</keyword>
<organism evidence="17">
    <name type="scientific">Geobacter metallireducens</name>
    <dbReference type="NCBI Taxonomy" id="28232"/>
    <lineage>
        <taxon>Bacteria</taxon>
        <taxon>Pseudomonadati</taxon>
        <taxon>Thermodesulfobacteriota</taxon>
        <taxon>Desulfuromonadia</taxon>
        <taxon>Geobacterales</taxon>
        <taxon>Geobacteraceae</taxon>
        <taxon>Geobacter</taxon>
    </lineage>
</organism>
<dbReference type="InterPro" id="IPR036206">
    <property type="entry name" value="ThiamineP_synth_sf"/>
</dbReference>
<evidence type="ECO:0000256" key="6">
    <source>
        <dbReference type="ARBA" id="ARBA00022777"/>
    </source>
</evidence>
<feature type="domain" description="Thiamine phosphate synthase/TenI" evidence="15">
    <location>
        <begin position="24"/>
        <end position="200"/>
    </location>
</feature>
<comment type="similarity">
    <text evidence="14">Belongs to the thiamine-phosphate synthase family.</text>
</comment>
<dbReference type="InterPro" id="IPR013785">
    <property type="entry name" value="Aldolase_TIM"/>
</dbReference>
<dbReference type="InterPro" id="IPR004399">
    <property type="entry name" value="HMP/HMP-P_kinase_dom"/>
</dbReference>
<dbReference type="InterPro" id="IPR034291">
    <property type="entry name" value="TMP_synthase"/>
</dbReference>
<dbReference type="InterPro" id="IPR013749">
    <property type="entry name" value="PM/HMP-P_kinase-1"/>
</dbReference>
<feature type="binding site" evidence="14">
    <location>
        <begin position="50"/>
        <end position="54"/>
    </location>
    <ligand>
        <name>4-amino-2-methyl-5-(diphosphooxymethyl)pyrimidine</name>
        <dbReference type="ChEBI" id="CHEBI:57841"/>
    </ligand>
</feature>
<feature type="binding site" evidence="14">
    <location>
        <position position="102"/>
    </location>
    <ligand>
        <name>Mg(2+)</name>
        <dbReference type="ChEBI" id="CHEBI:18420"/>
    </ligand>
</feature>
<evidence type="ECO:0000256" key="13">
    <source>
        <dbReference type="ARBA" id="ARBA00047883"/>
    </source>
</evidence>
<evidence type="ECO:0000256" key="12">
    <source>
        <dbReference type="ARBA" id="ARBA00047851"/>
    </source>
</evidence>
<evidence type="ECO:0000256" key="14">
    <source>
        <dbReference type="HAMAP-Rule" id="MF_00097"/>
    </source>
</evidence>
<keyword evidence="8 14" id="KW-0460">Magnesium</keyword>
<evidence type="ECO:0000256" key="1">
    <source>
        <dbReference type="ARBA" id="ARBA00003814"/>
    </source>
</evidence>
<feature type="binding site" evidence="14">
    <location>
        <begin position="147"/>
        <end position="149"/>
    </location>
    <ligand>
        <name>2-[(2R,5Z)-2-carboxy-4-methylthiazol-5(2H)-ylidene]ethyl phosphate</name>
        <dbReference type="ChEBI" id="CHEBI:62899"/>
    </ligand>
</feature>
<evidence type="ECO:0000259" key="16">
    <source>
        <dbReference type="Pfam" id="PF08543"/>
    </source>
</evidence>
<comment type="catalytic activity">
    <reaction evidence="11 14">
        <text>4-methyl-5-(2-phosphooxyethyl)-thiazole + 4-amino-2-methyl-5-(diphosphooxymethyl)pyrimidine + H(+) = thiamine phosphate + diphosphate</text>
        <dbReference type="Rhea" id="RHEA:22328"/>
        <dbReference type="ChEBI" id="CHEBI:15378"/>
        <dbReference type="ChEBI" id="CHEBI:33019"/>
        <dbReference type="ChEBI" id="CHEBI:37575"/>
        <dbReference type="ChEBI" id="CHEBI:57841"/>
        <dbReference type="ChEBI" id="CHEBI:58296"/>
        <dbReference type="EC" id="2.5.1.3"/>
    </reaction>
</comment>